<keyword evidence="4 7" id="KW-0010">Activator</keyword>
<evidence type="ECO:0000256" key="1">
    <source>
        <dbReference type="ARBA" id="ARBA00004123"/>
    </source>
</evidence>
<evidence type="ECO:0000256" key="4">
    <source>
        <dbReference type="ARBA" id="ARBA00023159"/>
    </source>
</evidence>
<feature type="compositionally biased region" description="Low complexity" evidence="9">
    <location>
        <begin position="56"/>
        <end position="67"/>
    </location>
</feature>
<evidence type="ECO:0000256" key="5">
    <source>
        <dbReference type="ARBA" id="ARBA00023163"/>
    </source>
</evidence>
<comment type="subcellular location">
    <subcellularLocation>
        <location evidence="1 7">Nucleus</location>
    </subcellularLocation>
</comment>
<reference evidence="10" key="1">
    <citation type="submission" date="2023-06" db="EMBL/GenBank/DDBJ databases">
        <title>Genome-scale phylogeny and comparative genomics of the fungal order Sordariales.</title>
        <authorList>
            <consortium name="Lawrence Berkeley National Laboratory"/>
            <person name="Hensen N."/>
            <person name="Bonometti L."/>
            <person name="Westerberg I."/>
            <person name="Brannstrom I.O."/>
            <person name="Guillou S."/>
            <person name="Cros-Aarteil S."/>
            <person name="Calhoun S."/>
            <person name="Haridas S."/>
            <person name="Kuo A."/>
            <person name="Mondo S."/>
            <person name="Pangilinan J."/>
            <person name="Riley R."/>
            <person name="Labutti K."/>
            <person name="Andreopoulos B."/>
            <person name="Lipzen A."/>
            <person name="Chen C."/>
            <person name="Yanf M."/>
            <person name="Daum C."/>
            <person name="Ng V."/>
            <person name="Clum A."/>
            <person name="Steindorff A."/>
            <person name="Ohm R."/>
            <person name="Martin F."/>
            <person name="Silar P."/>
            <person name="Natvig D."/>
            <person name="Lalanne C."/>
            <person name="Gautier V."/>
            <person name="Ament-Velasquez S.L."/>
            <person name="Kruys A."/>
            <person name="Hutchinson M.I."/>
            <person name="Powell A.J."/>
            <person name="Barry K."/>
            <person name="Miller A.N."/>
            <person name="Grigoriev I.V."/>
            <person name="Debuchy R."/>
            <person name="Gladieux P."/>
            <person name="Thoren M.H."/>
            <person name="Johannesson H."/>
        </authorList>
    </citation>
    <scope>NUCLEOTIDE SEQUENCE</scope>
    <source>
        <strain evidence="10">PSN4</strain>
    </source>
</reference>
<evidence type="ECO:0000256" key="7">
    <source>
        <dbReference type="RuleBase" id="RU364145"/>
    </source>
</evidence>
<evidence type="ECO:0000313" key="10">
    <source>
        <dbReference type="EMBL" id="KAK1753085.1"/>
    </source>
</evidence>
<evidence type="ECO:0000256" key="2">
    <source>
        <dbReference type="ARBA" id="ARBA00008089"/>
    </source>
</evidence>
<feature type="region of interest" description="Disordered" evidence="9">
    <location>
        <begin position="56"/>
        <end position="77"/>
    </location>
</feature>
<evidence type="ECO:0000256" key="8">
    <source>
        <dbReference type="SAM" id="Coils"/>
    </source>
</evidence>
<protein>
    <recommendedName>
        <fullName evidence="7">Mediator of RNA polymerase II transcription subunit 9</fullName>
    </recommendedName>
    <alternativeName>
        <fullName evidence="7">Mediator complex subunit 9</fullName>
    </alternativeName>
</protein>
<comment type="caution">
    <text evidence="10">The sequence shown here is derived from an EMBL/GenBank/DDBJ whole genome shotgun (WGS) entry which is preliminary data.</text>
</comment>
<evidence type="ECO:0000256" key="9">
    <source>
        <dbReference type="SAM" id="MobiDB-lite"/>
    </source>
</evidence>
<evidence type="ECO:0000313" key="11">
    <source>
        <dbReference type="Proteomes" id="UP001239445"/>
    </source>
</evidence>
<keyword evidence="6 7" id="KW-0539">Nucleus</keyword>
<dbReference type="GO" id="GO:0006357">
    <property type="term" value="P:regulation of transcription by RNA polymerase II"/>
    <property type="evidence" value="ECO:0007669"/>
    <property type="project" value="InterPro"/>
</dbReference>
<dbReference type="Proteomes" id="UP001239445">
    <property type="component" value="Unassembled WGS sequence"/>
</dbReference>
<sequence>MTTQPLPDGLSPDAIDTLTELTTILAKLRAAQAAASATSTNHASSLLGQLGATPAPAPGAVTGTTPLPSGAPNTNATTLTIKELPAATDNLKHKLQRARAAVKKLEDVGRGFEQQQDEIRELEARQAQQLAMLERIRLAGVQFTAGEQGKVEDEGERMVE</sequence>
<comment type="function">
    <text evidence="7">Component of the Mediator complex, a coactivator involved in the regulated transcription of nearly all RNA polymerase II-dependent genes. Mediator functions as a bridge to convey information from gene-specific regulatory proteins to the basal RNA polymerase II transcription machinery. Mediator is recruited to promoters by direct interactions with regulatory proteins and serves as a scaffold for the assembly of a functional preinitiation complex with RNA polymerase II and the general transcription factors.</text>
</comment>
<dbReference type="AlphaFoldDB" id="A0AAJ0B8B7"/>
<keyword evidence="3 7" id="KW-0805">Transcription regulation</keyword>
<dbReference type="GO" id="GO:0016592">
    <property type="term" value="C:mediator complex"/>
    <property type="evidence" value="ECO:0007669"/>
    <property type="project" value="InterPro"/>
</dbReference>
<proteinExistence type="inferred from homology"/>
<dbReference type="InterPro" id="IPR011425">
    <property type="entry name" value="Med9"/>
</dbReference>
<keyword evidence="11" id="KW-1185">Reference proteome</keyword>
<dbReference type="EMBL" id="MU839838">
    <property type="protein sequence ID" value="KAK1753085.1"/>
    <property type="molecule type" value="Genomic_DNA"/>
</dbReference>
<accession>A0AAJ0B8B7</accession>
<evidence type="ECO:0000256" key="6">
    <source>
        <dbReference type="ARBA" id="ARBA00023242"/>
    </source>
</evidence>
<keyword evidence="8" id="KW-0175">Coiled coil</keyword>
<gene>
    <name evidence="7" type="primary">MED9</name>
    <name evidence="10" type="ORF">QBC47DRAFT_404446</name>
</gene>
<comment type="subunit">
    <text evidence="7">Component of the Mediator complex.</text>
</comment>
<dbReference type="GO" id="GO:0003712">
    <property type="term" value="F:transcription coregulator activity"/>
    <property type="evidence" value="ECO:0007669"/>
    <property type="project" value="InterPro"/>
</dbReference>
<name>A0AAJ0B8B7_9PEZI</name>
<organism evidence="10 11">
    <name type="scientific">Echria macrotheca</name>
    <dbReference type="NCBI Taxonomy" id="438768"/>
    <lineage>
        <taxon>Eukaryota</taxon>
        <taxon>Fungi</taxon>
        <taxon>Dikarya</taxon>
        <taxon>Ascomycota</taxon>
        <taxon>Pezizomycotina</taxon>
        <taxon>Sordariomycetes</taxon>
        <taxon>Sordariomycetidae</taxon>
        <taxon>Sordariales</taxon>
        <taxon>Schizotheciaceae</taxon>
        <taxon>Echria</taxon>
    </lineage>
</organism>
<evidence type="ECO:0000256" key="3">
    <source>
        <dbReference type="ARBA" id="ARBA00023015"/>
    </source>
</evidence>
<feature type="coiled-coil region" evidence="8">
    <location>
        <begin position="88"/>
        <end position="132"/>
    </location>
</feature>
<dbReference type="Pfam" id="PF07544">
    <property type="entry name" value="Med9"/>
    <property type="match status" value="1"/>
</dbReference>
<comment type="similarity">
    <text evidence="2 7">Belongs to the Mediator complex subunit 9 family.</text>
</comment>
<keyword evidence="5 7" id="KW-0804">Transcription</keyword>